<dbReference type="NCBIfam" id="TIGR04183">
    <property type="entry name" value="Por_Secre_tail"/>
    <property type="match status" value="1"/>
</dbReference>
<dbReference type="Gene3D" id="2.60.40.4070">
    <property type="match status" value="1"/>
</dbReference>
<protein>
    <submittedName>
        <fullName evidence="3">T9SS type A sorting domain-containing protein</fullName>
    </submittedName>
</protein>
<evidence type="ECO:0000313" key="3">
    <source>
        <dbReference type="EMBL" id="HGV97269.1"/>
    </source>
</evidence>
<dbReference type="CDD" id="cd15482">
    <property type="entry name" value="Sialidase_non-viral"/>
    <property type="match status" value="2"/>
</dbReference>
<feature type="signal peptide" evidence="1">
    <location>
        <begin position="1"/>
        <end position="25"/>
    </location>
</feature>
<keyword evidence="1" id="KW-0732">Signal</keyword>
<dbReference type="SUPFAM" id="SSF50939">
    <property type="entry name" value="Sialidases"/>
    <property type="match status" value="1"/>
</dbReference>
<proteinExistence type="predicted"/>
<name>A0A7C4THR7_UNCW3</name>
<dbReference type="Pfam" id="PF18962">
    <property type="entry name" value="Por_Secre_tail"/>
    <property type="match status" value="1"/>
</dbReference>
<feature type="domain" description="Secretion system C-terminal sorting" evidence="2">
    <location>
        <begin position="499"/>
        <end position="574"/>
    </location>
</feature>
<sequence>MKKSMIALTLLACLVFGAKYRPVNAYVTMAPNYISLGKIGPEYQGVRASPGIVVGTTYMDWQYNGSCDKYIFWPTPYSAFHFYWTYMTAAGGATRRTYYNYFFPPDYWLGQTQVDALTSRMGTLDGLSDGRAVCTAHHTSGGVNLPTFYIDAAEGAGSFTITEIPLGSLPPSDAPIWPKICADTIHGRIWVSGSQSTAQVGWVTYTTNEGATWATWVNTLGGVPLDTLHFDAGGREVWVTSPNGKIALVNNDGVYLNYHYWESTDGGATWAHGYVFQQNFPSDSVLGYIWCDAVYDNNNNLHVVFVCIDTIGSGSGGSGWRSLIRHWNKATGQITPVASGWYEVTPGPGSNHPTVSEVQIGINRATGDLYVTYCKADPNDAAQNGLTNLDIYGARSTDNGVTWIEHHNITNSHTPGAPAGQCDDDRYQSLNSEVKDGNPDTLYIFYLNSKDAGGGYFPPDPGAVMTEDPYLFYAYAWNPTGVSENKSEAPRNFSLNTAPNPVHNQTSISYTLPRSGDVVVSLYGADGRLVRVIEDGYRNAGSYQVRIDTRELTSGAYLVVLKAGNQQITGKLVVAH</sequence>
<organism evidence="3">
    <name type="scientific">candidate division WOR-3 bacterium</name>
    <dbReference type="NCBI Taxonomy" id="2052148"/>
    <lineage>
        <taxon>Bacteria</taxon>
        <taxon>Bacteria division WOR-3</taxon>
    </lineage>
</organism>
<gene>
    <name evidence="3" type="ORF">ENV60_03105</name>
</gene>
<evidence type="ECO:0000259" key="2">
    <source>
        <dbReference type="Pfam" id="PF18962"/>
    </source>
</evidence>
<dbReference type="AlphaFoldDB" id="A0A7C4THR7"/>
<comment type="caution">
    <text evidence="3">The sequence shown here is derived from an EMBL/GenBank/DDBJ whole genome shotgun (WGS) entry which is preliminary data.</text>
</comment>
<dbReference type="InterPro" id="IPR036278">
    <property type="entry name" value="Sialidase_sf"/>
</dbReference>
<accession>A0A7C4THR7</accession>
<dbReference type="InterPro" id="IPR026444">
    <property type="entry name" value="Secre_tail"/>
</dbReference>
<feature type="chain" id="PRO_5027699233" evidence="1">
    <location>
        <begin position="26"/>
        <end position="576"/>
    </location>
</feature>
<dbReference type="EMBL" id="DTGZ01000054">
    <property type="protein sequence ID" value="HGV97269.1"/>
    <property type="molecule type" value="Genomic_DNA"/>
</dbReference>
<evidence type="ECO:0000256" key="1">
    <source>
        <dbReference type="SAM" id="SignalP"/>
    </source>
</evidence>
<reference evidence="3" key="1">
    <citation type="journal article" date="2020" name="mSystems">
        <title>Genome- and Community-Level Interaction Insights into Carbon Utilization and Element Cycling Functions of Hydrothermarchaeota in Hydrothermal Sediment.</title>
        <authorList>
            <person name="Zhou Z."/>
            <person name="Liu Y."/>
            <person name="Xu W."/>
            <person name="Pan J."/>
            <person name="Luo Z.H."/>
            <person name="Li M."/>
        </authorList>
    </citation>
    <scope>NUCLEOTIDE SEQUENCE [LARGE SCALE GENOMIC DNA]</scope>
    <source>
        <strain evidence="3">SpSt-774</strain>
    </source>
</reference>